<feature type="transmembrane region" description="Helical" evidence="1">
    <location>
        <begin position="237"/>
        <end position="258"/>
    </location>
</feature>
<evidence type="ECO:0000256" key="1">
    <source>
        <dbReference type="SAM" id="Phobius"/>
    </source>
</evidence>
<name>A0A5B0DTW7_9HYPH</name>
<organism evidence="2 3">
    <name type="scientific">Aureimonas fodinaquatilis</name>
    <dbReference type="NCBI Taxonomy" id="2565783"/>
    <lineage>
        <taxon>Bacteria</taxon>
        <taxon>Pseudomonadati</taxon>
        <taxon>Pseudomonadota</taxon>
        <taxon>Alphaproteobacteria</taxon>
        <taxon>Hyphomicrobiales</taxon>
        <taxon>Aurantimonadaceae</taxon>
        <taxon>Aureimonas</taxon>
    </lineage>
</organism>
<feature type="transmembrane region" description="Helical" evidence="1">
    <location>
        <begin position="112"/>
        <end position="134"/>
    </location>
</feature>
<feature type="transmembrane region" description="Helical" evidence="1">
    <location>
        <begin position="171"/>
        <end position="191"/>
    </location>
</feature>
<reference evidence="2 3" key="1">
    <citation type="submission" date="2019-08" db="EMBL/GenBank/DDBJ databases">
        <title>Aureimonas fodiniaquatilis sp. nov., isolated from a coal mine wastewater.</title>
        <authorList>
            <person name="Kim W."/>
        </authorList>
    </citation>
    <scope>NUCLEOTIDE SEQUENCE [LARGE SCALE GENOMIC DNA]</scope>
    <source>
        <strain evidence="2 3">CAU 1482</strain>
    </source>
</reference>
<dbReference type="OrthoDB" id="8454704at2"/>
<dbReference type="EMBL" id="VTWH01000002">
    <property type="protein sequence ID" value="KAA0970204.1"/>
    <property type="molecule type" value="Genomic_DNA"/>
</dbReference>
<keyword evidence="1" id="KW-0472">Membrane</keyword>
<keyword evidence="1" id="KW-1133">Transmembrane helix</keyword>
<comment type="caution">
    <text evidence="2">The sequence shown here is derived from an EMBL/GenBank/DDBJ whole genome shotgun (WGS) entry which is preliminary data.</text>
</comment>
<evidence type="ECO:0000313" key="3">
    <source>
        <dbReference type="Proteomes" id="UP000324738"/>
    </source>
</evidence>
<dbReference type="InterPro" id="IPR018710">
    <property type="entry name" value="DUF2232"/>
</dbReference>
<dbReference type="Pfam" id="PF09991">
    <property type="entry name" value="DUF2232"/>
    <property type="match status" value="1"/>
</dbReference>
<proteinExistence type="predicted"/>
<feature type="transmembrane region" description="Helical" evidence="1">
    <location>
        <begin position="270"/>
        <end position="298"/>
    </location>
</feature>
<dbReference type="AlphaFoldDB" id="A0A5B0DTW7"/>
<feature type="transmembrane region" description="Helical" evidence="1">
    <location>
        <begin position="212"/>
        <end position="231"/>
    </location>
</feature>
<evidence type="ECO:0000313" key="2">
    <source>
        <dbReference type="EMBL" id="KAA0970204.1"/>
    </source>
</evidence>
<dbReference type="Proteomes" id="UP000324738">
    <property type="component" value="Unassembled WGS sequence"/>
</dbReference>
<gene>
    <name evidence="2" type="ORF">FPY71_06625</name>
</gene>
<keyword evidence="3" id="KW-1185">Reference proteome</keyword>
<dbReference type="RefSeq" id="WP_149298962.1">
    <property type="nucleotide sequence ID" value="NZ_VTWH01000002.1"/>
</dbReference>
<keyword evidence="1" id="KW-0812">Transmembrane</keyword>
<protein>
    <submittedName>
        <fullName evidence="2">DUF2232 domain-containing protein</fullName>
    </submittedName>
</protein>
<accession>A0A5B0DTW7</accession>
<sequence>MHKSAILVSLATGLTSALLFAAVVSQSVLGIIIAMLAPLPIFIASLGWGSLAGLVSALVAGAVFTIATGSLLASAPLLVGMALPAAWVGHLAGLSRSFTASDNTEYLEWYPLSHILLAITLASAGACIIIGWLIGFSLEQFGLYVVQAMELGQSGMSAEEQLQFADMALRIVPYLVSGMLLFIMCGLLYVAGFITRASGKLARPVDDIPATLSLPGSALIVLALVLAASLLGGTVGVVASVFTGALGMAFAMVGLAAMHRLTRPVPGRMLILFTVYFLILFTSLPLLAFMVLGIVNVVRNNSFRNSN</sequence>